<sequence>MWCQVKRGMVTSSLRFTWHPCNTIRPSLSFCQTTIKCTIKRTLEQTWVGVWPKSSRSGLVSDKGCSEGSSQTIWFSTSACFPACNLIPEASYITTLANIAAVAKREQRKPSWKPIAIAKAVTVAECDDGMPPEPMSCLGSHLFSLYHVTKNLMDCAMANPSRAATRG</sequence>
<reference evidence="1" key="1">
    <citation type="submission" date="2014-09" db="EMBL/GenBank/DDBJ databases">
        <authorList>
            <person name="Magalhaes I.L.F."/>
            <person name="Oliveira U."/>
            <person name="Santos F.R."/>
            <person name="Vidigal T.H.D.A."/>
            <person name="Brescovit A.D."/>
            <person name="Santos A.J."/>
        </authorList>
    </citation>
    <scope>NUCLEOTIDE SEQUENCE</scope>
    <source>
        <tissue evidence="1">Shoot tissue taken approximately 20 cm above the soil surface</tissue>
    </source>
</reference>
<accession>A0A0A9DMH4</accession>
<proteinExistence type="predicted"/>
<organism evidence="1">
    <name type="scientific">Arundo donax</name>
    <name type="common">Giant reed</name>
    <name type="synonym">Donax arundinaceus</name>
    <dbReference type="NCBI Taxonomy" id="35708"/>
    <lineage>
        <taxon>Eukaryota</taxon>
        <taxon>Viridiplantae</taxon>
        <taxon>Streptophyta</taxon>
        <taxon>Embryophyta</taxon>
        <taxon>Tracheophyta</taxon>
        <taxon>Spermatophyta</taxon>
        <taxon>Magnoliopsida</taxon>
        <taxon>Liliopsida</taxon>
        <taxon>Poales</taxon>
        <taxon>Poaceae</taxon>
        <taxon>PACMAD clade</taxon>
        <taxon>Arundinoideae</taxon>
        <taxon>Arundineae</taxon>
        <taxon>Arundo</taxon>
    </lineage>
</organism>
<reference evidence="1" key="2">
    <citation type="journal article" date="2015" name="Data Brief">
        <title>Shoot transcriptome of the giant reed, Arundo donax.</title>
        <authorList>
            <person name="Barrero R.A."/>
            <person name="Guerrero F.D."/>
            <person name="Moolhuijzen P."/>
            <person name="Goolsby J.A."/>
            <person name="Tidwell J."/>
            <person name="Bellgard S.E."/>
            <person name="Bellgard M.I."/>
        </authorList>
    </citation>
    <scope>NUCLEOTIDE SEQUENCE</scope>
    <source>
        <tissue evidence="1">Shoot tissue taken approximately 20 cm above the soil surface</tissue>
    </source>
</reference>
<name>A0A0A9DMH4_ARUDO</name>
<dbReference type="EMBL" id="GBRH01210012">
    <property type="protein sequence ID" value="JAD87883.1"/>
    <property type="molecule type" value="Transcribed_RNA"/>
</dbReference>
<protein>
    <submittedName>
        <fullName evidence="1">Uncharacterized protein</fullName>
    </submittedName>
</protein>
<dbReference type="AlphaFoldDB" id="A0A0A9DMH4"/>
<evidence type="ECO:0000313" key="1">
    <source>
        <dbReference type="EMBL" id="JAD87883.1"/>
    </source>
</evidence>